<dbReference type="EMBL" id="FSRN01000001">
    <property type="protein sequence ID" value="SIN91241.1"/>
    <property type="molecule type" value="Genomic_DNA"/>
</dbReference>
<gene>
    <name evidence="1" type="ORF">SAMN05878443_0450</name>
</gene>
<evidence type="ECO:0000313" key="1">
    <source>
        <dbReference type="EMBL" id="SIN91241.1"/>
    </source>
</evidence>
<dbReference type="eggNOG" id="ENOG502ZNH6">
    <property type="taxonomic scope" value="Bacteria"/>
</dbReference>
<reference evidence="2" key="1">
    <citation type="submission" date="2016-11" db="EMBL/GenBank/DDBJ databases">
        <authorList>
            <person name="Varghese N."/>
            <person name="Submissions S."/>
        </authorList>
    </citation>
    <scope>NUCLEOTIDE SEQUENCE [LARGE SCALE GENOMIC DNA]</scope>
    <source>
        <strain evidence="2">313</strain>
    </source>
</reference>
<keyword evidence="2" id="KW-1185">Reference proteome</keyword>
<accession>A0A1N6F7J5</accession>
<sequence length="256" mass="29765">MIIREREADFVMIEQKNHAQFAGDVMAQWETSLFKGERLRKSVDYAILMHDYGWENLDKSPFWNDKKQAPYSLFDFPKAPKTIFYTYGIDEVEKVDPYAALLCSRHYSQFFLKDTLKESQVFLEREEERKKRIIADLGEFDQQLFDFHYALLALGDTLSVFACINEPGATEETIHPFFKKGLTLTAELGLKATTMRPSWSDEHTIVLDVFPFEKTINSRVIQKVVSKAAIQEKGLLDSYKETEYEEVSIRVRSNEG</sequence>
<protein>
    <recommendedName>
        <fullName evidence="3">DUF3891 domain-containing protein</fullName>
    </recommendedName>
</protein>
<dbReference type="STRING" id="28230.SAMN05878443_0450"/>
<evidence type="ECO:0000313" key="2">
    <source>
        <dbReference type="Proteomes" id="UP000184758"/>
    </source>
</evidence>
<proteinExistence type="predicted"/>
<dbReference type="Proteomes" id="UP000184758">
    <property type="component" value="Unassembled WGS sequence"/>
</dbReference>
<dbReference type="InterPro" id="IPR024992">
    <property type="entry name" value="DUF3891"/>
</dbReference>
<name>A0A1N6F7J5_9LACT</name>
<dbReference type="OrthoDB" id="190426at2"/>
<organism evidence="1 2">
    <name type="scientific">Carnobacterium alterfunditum</name>
    <dbReference type="NCBI Taxonomy" id="28230"/>
    <lineage>
        <taxon>Bacteria</taxon>
        <taxon>Bacillati</taxon>
        <taxon>Bacillota</taxon>
        <taxon>Bacilli</taxon>
        <taxon>Lactobacillales</taxon>
        <taxon>Carnobacteriaceae</taxon>
        <taxon>Carnobacterium</taxon>
    </lineage>
</organism>
<dbReference type="Pfam" id="PF13030">
    <property type="entry name" value="DUF3891"/>
    <property type="match status" value="1"/>
</dbReference>
<evidence type="ECO:0008006" key="3">
    <source>
        <dbReference type="Google" id="ProtNLM"/>
    </source>
</evidence>
<dbReference type="RefSeq" id="WP_034547041.1">
    <property type="nucleotide sequence ID" value="NZ_FSRN01000001.1"/>
</dbReference>
<dbReference type="AlphaFoldDB" id="A0A1N6F7J5"/>